<gene>
    <name evidence="2" type="ORF">GWK47_037765</name>
</gene>
<organism evidence="2 3">
    <name type="scientific">Chionoecetes opilio</name>
    <name type="common">Atlantic snow crab</name>
    <name type="synonym">Cancer opilio</name>
    <dbReference type="NCBI Taxonomy" id="41210"/>
    <lineage>
        <taxon>Eukaryota</taxon>
        <taxon>Metazoa</taxon>
        <taxon>Ecdysozoa</taxon>
        <taxon>Arthropoda</taxon>
        <taxon>Crustacea</taxon>
        <taxon>Multicrustacea</taxon>
        <taxon>Malacostraca</taxon>
        <taxon>Eumalacostraca</taxon>
        <taxon>Eucarida</taxon>
        <taxon>Decapoda</taxon>
        <taxon>Pleocyemata</taxon>
        <taxon>Brachyura</taxon>
        <taxon>Eubrachyura</taxon>
        <taxon>Majoidea</taxon>
        <taxon>Majidae</taxon>
        <taxon>Chionoecetes</taxon>
    </lineage>
</organism>
<proteinExistence type="predicted"/>
<evidence type="ECO:0000313" key="2">
    <source>
        <dbReference type="EMBL" id="KAG0725866.1"/>
    </source>
</evidence>
<reference evidence="2" key="1">
    <citation type="submission" date="2020-07" db="EMBL/GenBank/DDBJ databases">
        <title>The High-quality genome of the commercially important snow crab, Chionoecetes opilio.</title>
        <authorList>
            <person name="Jeong J.-H."/>
            <person name="Ryu S."/>
        </authorList>
    </citation>
    <scope>NUCLEOTIDE SEQUENCE</scope>
    <source>
        <strain evidence="2">MADBK_172401_WGS</strain>
        <tissue evidence="2">Digestive gland</tissue>
    </source>
</reference>
<protein>
    <submittedName>
        <fullName evidence="2">Uncharacterized protein</fullName>
    </submittedName>
</protein>
<dbReference type="AlphaFoldDB" id="A0A8J5CZ54"/>
<feature type="region of interest" description="Disordered" evidence="1">
    <location>
        <begin position="44"/>
        <end position="68"/>
    </location>
</feature>
<evidence type="ECO:0000313" key="3">
    <source>
        <dbReference type="Proteomes" id="UP000770661"/>
    </source>
</evidence>
<feature type="region of interest" description="Disordered" evidence="1">
    <location>
        <begin position="107"/>
        <end position="153"/>
    </location>
</feature>
<evidence type="ECO:0000256" key="1">
    <source>
        <dbReference type="SAM" id="MobiDB-lite"/>
    </source>
</evidence>
<name>A0A8J5CZ54_CHIOP</name>
<dbReference type="EMBL" id="JACEEZ010005123">
    <property type="protein sequence ID" value="KAG0725866.1"/>
    <property type="molecule type" value="Genomic_DNA"/>
</dbReference>
<comment type="caution">
    <text evidence="2">The sequence shown here is derived from an EMBL/GenBank/DDBJ whole genome shotgun (WGS) entry which is preliminary data.</text>
</comment>
<accession>A0A8J5CZ54</accession>
<dbReference type="Proteomes" id="UP000770661">
    <property type="component" value="Unassembled WGS sequence"/>
</dbReference>
<sequence length="219" mass="23957">MAHTTPGEGRPYLSKAVYGTIEQELPYLSRNLATLRRQRTLTLTASGVGEERHQNRQPPSTAVPARGGREETTICLVFSTEQRFTCQREQERVQSSAYKPRLLAAAGEDRPVDVPQGLDPSTEPFGTDGSTGQGLRGCPVYDDPRRVLPAGSSHRQQEVTVTLDAFCYGVFREGSLCHTPCQRDPLCRGATRQCLASSRASCQFRVEATRSVRGGPSSS</sequence>
<keyword evidence="3" id="KW-1185">Reference proteome</keyword>